<feature type="binding site" evidence="3">
    <location>
        <position position="27"/>
    </location>
    <ligand>
        <name>Zn(2+)</name>
        <dbReference type="ChEBI" id="CHEBI:29105"/>
    </ligand>
</feature>
<name>A0A845AEP8_9SPHN</name>
<dbReference type="Gene3D" id="3.30.50.10">
    <property type="entry name" value="Erythroid Transcription Factor GATA-1, subunit A"/>
    <property type="match status" value="1"/>
</dbReference>
<evidence type="ECO:0000313" key="4">
    <source>
        <dbReference type="EMBL" id="MXP27275.1"/>
    </source>
</evidence>
<sequence length="62" mass="7021">MADTSKPCPICKRSRSDEFAPFCSSRCRDRDLSRWFGDGYAVPGRPANPEEIAREVIDRGED</sequence>
<dbReference type="HAMAP" id="MF_00649">
    <property type="entry name" value="DNA_gyrase_inhibitor_YacG"/>
    <property type="match status" value="1"/>
</dbReference>
<comment type="subunit">
    <text evidence="3">Interacts with GyrB.</text>
</comment>
<dbReference type="GO" id="GO:0006355">
    <property type="term" value="P:regulation of DNA-templated transcription"/>
    <property type="evidence" value="ECO:0007669"/>
    <property type="project" value="InterPro"/>
</dbReference>
<evidence type="ECO:0000256" key="3">
    <source>
        <dbReference type="HAMAP-Rule" id="MF_00649"/>
    </source>
</evidence>
<dbReference type="PANTHER" id="PTHR36150:SF1">
    <property type="entry name" value="DNA GYRASE INHIBITOR YACG"/>
    <property type="match status" value="1"/>
</dbReference>
<dbReference type="InterPro" id="IPR013088">
    <property type="entry name" value="Znf_NHR/GATA"/>
</dbReference>
<protein>
    <recommendedName>
        <fullName evidence="3">DNA gyrase inhibitor YacG</fullName>
    </recommendedName>
</protein>
<gene>
    <name evidence="3 4" type="primary">yacG</name>
    <name evidence="4" type="ORF">GRI58_00365</name>
</gene>
<accession>A0A845AEP8</accession>
<dbReference type="InterPro" id="IPR005584">
    <property type="entry name" value="DNA_gyrase_inhibitor_YacG"/>
</dbReference>
<feature type="binding site" evidence="3">
    <location>
        <position position="23"/>
    </location>
    <ligand>
        <name>Zn(2+)</name>
        <dbReference type="ChEBI" id="CHEBI:29105"/>
    </ligand>
</feature>
<evidence type="ECO:0000256" key="2">
    <source>
        <dbReference type="ARBA" id="ARBA00022833"/>
    </source>
</evidence>
<feature type="binding site" evidence="3">
    <location>
        <position position="11"/>
    </location>
    <ligand>
        <name>Zn(2+)</name>
        <dbReference type="ChEBI" id="CHEBI:29105"/>
    </ligand>
</feature>
<comment type="similarity">
    <text evidence="3">Belongs to the DNA gyrase inhibitor YacG family.</text>
</comment>
<keyword evidence="2 3" id="KW-0862">Zinc</keyword>
<reference evidence="4 5" key="1">
    <citation type="submission" date="2019-12" db="EMBL/GenBank/DDBJ databases">
        <title>Genomic-based taxomic classification of the family Erythrobacteraceae.</title>
        <authorList>
            <person name="Xu L."/>
        </authorList>
    </citation>
    <scope>NUCLEOTIDE SEQUENCE [LARGE SCALE GENOMIC DNA]</scope>
    <source>
        <strain evidence="4 5">KEMB 9005-328</strain>
    </source>
</reference>
<feature type="binding site" evidence="3">
    <location>
        <position position="8"/>
    </location>
    <ligand>
        <name>Zn(2+)</name>
        <dbReference type="ChEBI" id="CHEBI:29105"/>
    </ligand>
</feature>
<dbReference type="EMBL" id="WTYA01000001">
    <property type="protein sequence ID" value="MXP27275.1"/>
    <property type="molecule type" value="Genomic_DNA"/>
</dbReference>
<comment type="caution">
    <text evidence="4">The sequence shown here is derived from an EMBL/GenBank/DDBJ whole genome shotgun (WGS) entry which is preliminary data.</text>
</comment>
<dbReference type="SUPFAM" id="SSF57716">
    <property type="entry name" value="Glucocorticoid receptor-like (DNA-binding domain)"/>
    <property type="match status" value="1"/>
</dbReference>
<comment type="cofactor">
    <cofactor evidence="3">
        <name>Zn(2+)</name>
        <dbReference type="ChEBI" id="CHEBI:29105"/>
    </cofactor>
    <text evidence="3">Binds 1 zinc ion.</text>
</comment>
<proteinExistence type="inferred from homology"/>
<dbReference type="PANTHER" id="PTHR36150">
    <property type="entry name" value="DNA GYRASE INHIBITOR YACG"/>
    <property type="match status" value="1"/>
</dbReference>
<dbReference type="RefSeq" id="WP_160751582.1">
    <property type="nucleotide sequence ID" value="NZ_WTYA01000001.1"/>
</dbReference>
<keyword evidence="5" id="KW-1185">Reference proteome</keyword>
<evidence type="ECO:0000256" key="1">
    <source>
        <dbReference type="ARBA" id="ARBA00022723"/>
    </source>
</evidence>
<dbReference type="GO" id="GO:0008270">
    <property type="term" value="F:zinc ion binding"/>
    <property type="evidence" value="ECO:0007669"/>
    <property type="project" value="UniProtKB-UniRule"/>
</dbReference>
<organism evidence="4 5">
    <name type="scientific">Qipengyuania algicida</name>
    <dbReference type="NCBI Taxonomy" id="1836209"/>
    <lineage>
        <taxon>Bacteria</taxon>
        <taxon>Pseudomonadati</taxon>
        <taxon>Pseudomonadota</taxon>
        <taxon>Alphaproteobacteria</taxon>
        <taxon>Sphingomonadales</taxon>
        <taxon>Erythrobacteraceae</taxon>
        <taxon>Qipengyuania</taxon>
    </lineage>
</organism>
<dbReference type="Pfam" id="PF03884">
    <property type="entry name" value="YacG"/>
    <property type="match status" value="1"/>
</dbReference>
<dbReference type="AlphaFoldDB" id="A0A845AEP8"/>
<comment type="function">
    <text evidence="3">Inhibits all the catalytic activities of DNA gyrase by preventing its interaction with DNA. Acts by binding directly to the C-terminal domain of GyrB, which probably disrupts DNA binding by the gyrase.</text>
</comment>
<dbReference type="GO" id="GO:0008657">
    <property type="term" value="F:DNA topoisomerase type II (double strand cut, ATP-hydrolyzing) inhibitor activity"/>
    <property type="evidence" value="ECO:0007669"/>
    <property type="project" value="UniProtKB-UniRule"/>
</dbReference>
<dbReference type="Proteomes" id="UP000439780">
    <property type="component" value="Unassembled WGS sequence"/>
</dbReference>
<evidence type="ECO:0000313" key="5">
    <source>
        <dbReference type="Proteomes" id="UP000439780"/>
    </source>
</evidence>
<keyword evidence="1 3" id="KW-0479">Metal-binding</keyword>